<organism evidence="1 2">
    <name type="scientific">Senna tora</name>
    <dbReference type="NCBI Taxonomy" id="362788"/>
    <lineage>
        <taxon>Eukaryota</taxon>
        <taxon>Viridiplantae</taxon>
        <taxon>Streptophyta</taxon>
        <taxon>Embryophyta</taxon>
        <taxon>Tracheophyta</taxon>
        <taxon>Spermatophyta</taxon>
        <taxon>Magnoliopsida</taxon>
        <taxon>eudicotyledons</taxon>
        <taxon>Gunneridae</taxon>
        <taxon>Pentapetalae</taxon>
        <taxon>rosids</taxon>
        <taxon>fabids</taxon>
        <taxon>Fabales</taxon>
        <taxon>Fabaceae</taxon>
        <taxon>Caesalpinioideae</taxon>
        <taxon>Cassia clade</taxon>
        <taxon>Senna</taxon>
    </lineage>
</organism>
<dbReference type="AlphaFoldDB" id="A0A834TWL5"/>
<proteinExistence type="predicted"/>
<evidence type="ECO:0000313" key="1">
    <source>
        <dbReference type="EMBL" id="KAF7828582.1"/>
    </source>
</evidence>
<evidence type="ECO:0000313" key="2">
    <source>
        <dbReference type="Proteomes" id="UP000634136"/>
    </source>
</evidence>
<dbReference type="EMBL" id="JAAIUW010000006">
    <property type="protein sequence ID" value="KAF7828582.1"/>
    <property type="molecule type" value="Genomic_DNA"/>
</dbReference>
<name>A0A834TWL5_9FABA</name>
<sequence>MGRLEINQLGGGVQCSLSKLRRYVEPK</sequence>
<reference evidence="1" key="1">
    <citation type="submission" date="2020-09" db="EMBL/GenBank/DDBJ databases">
        <title>Genome-Enabled Discovery of Anthraquinone Biosynthesis in Senna tora.</title>
        <authorList>
            <person name="Kang S.-H."/>
            <person name="Pandey R.P."/>
            <person name="Lee C.-M."/>
            <person name="Sim J.-S."/>
            <person name="Jeong J.-T."/>
            <person name="Choi B.-S."/>
            <person name="Jung M."/>
            <person name="Ginzburg D."/>
            <person name="Zhao K."/>
            <person name="Won S.Y."/>
            <person name="Oh T.-J."/>
            <person name="Yu Y."/>
            <person name="Kim N.-H."/>
            <person name="Lee O.R."/>
            <person name="Lee T.-H."/>
            <person name="Bashyal P."/>
            <person name="Kim T.-S."/>
            <person name="Lee W.-H."/>
            <person name="Kawkins C."/>
            <person name="Kim C.-K."/>
            <person name="Kim J.S."/>
            <person name="Ahn B.O."/>
            <person name="Rhee S.Y."/>
            <person name="Sohng J.K."/>
        </authorList>
    </citation>
    <scope>NUCLEOTIDE SEQUENCE</scope>
    <source>
        <tissue evidence="1">Leaf</tissue>
    </source>
</reference>
<gene>
    <name evidence="1" type="ORF">G2W53_019746</name>
</gene>
<accession>A0A834TWL5</accession>
<protein>
    <submittedName>
        <fullName evidence="1">Uncharacterized protein</fullName>
    </submittedName>
</protein>
<keyword evidence="2" id="KW-1185">Reference proteome</keyword>
<comment type="caution">
    <text evidence="1">The sequence shown here is derived from an EMBL/GenBank/DDBJ whole genome shotgun (WGS) entry which is preliminary data.</text>
</comment>
<dbReference type="Proteomes" id="UP000634136">
    <property type="component" value="Unassembled WGS sequence"/>
</dbReference>